<evidence type="ECO:0000256" key="1">
    <source>
        <dbReference type="SAM" id="Phobius"/>
    </source>
</evidence>
<feature type="transmembrane region" description="Helical" evidence="1">
    <location>
        <begin position="7"/>
        <end position="29"/>
    </location>
</feature>
<reference evidence="3" key="1">
    <citation type="journal article" date="2019" name="Int. J. Syst. Evol. Microbiol.">
        <title>The Global Catalogue of Microorganisms (GCM) 10K type strain sequencing project: providing services to taxonomists for standard genome sequencing and annotation.</title>
        <authorList>
            <consortium name="The Broad Institute Genomics Platform"/>
            <consortium name="The Broad Institute Genome Sequencing Center for Infectious Disease"/>
            <person name="Wu L."/>
            <person name="Ma J."/>
        </authorList>
    </citation>
    <scope>NUCLEOTIDE SEQUENCE [LARGE SCALE GENOMIC DNA]</scope>
    <source>
        <strain evidence="3">CCM 8980</strain>
    </source>
</reference>
<keyword evidence="1" id="KW-0472">Membrane</keyword>
<accession>A0ABW4CH12</accession>
<sequence>MSGAKRRWLTVGLVALLAGLVALIAWLLAEPLPNPFAVGFAGLSGGALIAILIALWWPSHS</sequence>
<dbReference type="Proteomes" id="UP001597196">
    <property type="component" value="Unassembled WGS sequence"/>
</dbReference>
<keyword evidence="1" id="KW-1133">Transmembrane helix</keyword>
<name>A0ABW4CH12_9LACO</name>
<dbReference type="RefSeq" id="WP_203636967.1">
    <property type="nucleotide sequence ID" value="NZ_BOLS01000003.1"/>
</dbReference>
<protein>
    <submittedName>
        <fullName evidence="2">Uncharacterized protein</fullName>
    </submittedName>
</protein>
<comment type="caution">
    <text evidence="2">The sequence shown here is derived from an EMBL/GenBank/DDBJ whole genome shotgun (WGS) entry which is preliminary data.</text>
</comment>
<keyword evidence="3" id="KW-1185">Reference proteome</keyword>
<dbReference type="EMBL" id="JBHTOC010000003">
    <property type="protein sequence ID" value="MFD1429165.1"/>
    <property type="molecule type" value="Genomic_DNA"/>
</dbReference>
<organism evidence="2 3">
    <name type="scientific">Lacticaseibacillus mingshuiensis</name>
    <dbReference type="NCBI Taxonomy" id="2799574"/>
    <lineage>
        <taxon>Bacteria</taxon>
        <taxon>Bacillati</taxon>
        <taxon>Bacillota</taxon>
        <taxon>Bacilli</taxon>
        <taxon>Lactobacillales</taxon>
        <taxon>Lactobacillaceae</taxon>
        <taxon>Lacticaseibacillus</taxon>
    </lineage>
</organism>
<evidence type="ECO:0000313" key="2">
    <source>
        <dbReference type="EMBL" id="MFD1429165.1"/>
    </source>
</evidence>
<gene>
    <name evidence="2" type="ORF">ACFQ4P_02730</name>
</gene>
<keyword evidence="1" id="KW-0812">Transmembrane</keyword>
<feature type="transmembrane region" description="Helical" evidence="1">
    <location>
        <begin position="35"/>
        <end position="57"/>
    </location>
</feature>
<proteinExistence type="predicted"/>
<evidence type="ECO:0000313" key="3">
    <source>
        <dbReference type="Proteomes" id="UP001597196"/>
    </source>
</evidence>